<keyword evidence="4" id="KW-1185">Reference proteome</keyword>
<organism evidence="3 4">
    <name type="scientific">Negadavirga shengliensis</name>
    <dbReference type="NCBI Taxonomy" id="1389218"/>
    <lineage>
        <taxon>Bacteria</taxon>
        <taxon>Pseudomonadati</taxon>
        <taxon>Bacteroidota</taxon>
        <taxon>Cytophagia</taxon>
        <taxon>Cytophagales</taxon>
        <taxon>Cyclobacteriaceae</taxon>
        <taxon>Negadavirga</taxon>
    </lineage>
</organism>
<evidence type="ECO:0000256" key="1">
    <source>
        <dbReference type="SAM" id="SignalP"/>
    </source>
</evidence>
<accession>A0ABV9T1N5</accession>
<evidence type="ECO:0000313" key="4">
    <source>
        <dbReference type="Proteomes" id="UP001595818"/>
    </source>
</evidence>
<proteinExistence type="predicted"/>
<gene>
    <name evidence="3" type="ORF">ACFPFU_12565</name>
</gene>
<evidence type="ECO:0000259" key="2">
    <source>
        <dbReference type="Pfam" id="PF06439"/>
    </source>
</evidence>
<comment type="caution">
    <text evidence="3">The sequence shown here is derived from an EMBL/GenBank/DDBJ whole genome shotgun (WGS) entry which is preliminary data.</text>
</comment>
<name>A0ABV9T1N5_9BACT</name>
<feature type="signal peptide" evidence="1">
    <location>
        <begin position="1"/>
        <end position="22"/>
    </location>
</feature>
<dbReference type="Proteomes" id="UP001595818">
    <property type="component" value="Unassembled WGS sequence"/>
</dbReference>
<dbReference type="RefSeq" id="WP_377064987.1">
    <property type="nucleotide sequence ID" value="NZ_JBHSJJ010000006.1"/>
</dbReference>
<dbReference type="EMBL" id="JBHSJJ010000006">
    <property type="protein sequence ID" value="MFC4872524.1"/>
    <property type="molecule type" value="Genomic_DNA"/>
</dbReference>
<dbReference type="Pfam" id="PF06439">
    <property type="entry name" value="3keto-disac_hyd"/>
    <property type="match status" value="1"/>
</dbReference>
<reference evidence="4" key="1">
    <citation type="journal article" date="2019" name="Int. J. Syst. Evol. Microbiol.">
        <title>The Global Catalogue of Microorganisms (GCM) 10K type strain sequencing project: providing services to taxonomists for standard genome sequencing and annotation.</title>
        <authorList>
            <consortium name="The Broad Institute Genomics Platform"/>
            <consortium name="The Broad Institute Genome Sequencing Center for Infectious Disease"/>
            <person name="Wu L."/>
            <person name="Ma J."/>
        </authorList>
    </citation>
    <scope>NUCLEOTIDE SEQUENCE [LARGE SCALE GENOMIC DNA]</scope>
    <source>
        <strain evidence="4">CGMCC 4.7466</strain>
    </source>
</reference>
<dbReference type="Gene3D" id="2.60.120.560">
    <property type="entry name" value="Exo-inulinase, domain 1"/>
    <property type="match status" value="1"/>
</dbReference>
<sequence length="235" mass="26968">MKKSNYFKLPVLLTLTACLIMAYTPFDVNNGEWEILFDGQNTDKWRAKQNPAFPAQGWKVEDGLLFLDGKGGDIITKEKYADFELVFEFNFTEGANSGIKYFVDTIVNEKTGNIMVNGPEYQIIDDYNHPEIKTDPNGLSSTGSTYLLYAPKGKKLNPHGEWNTGKIIAKGNKVEHWLNNTKVVSYKRGSKDFLKRKSETKFKDDTRYGELENGHILLTDHHDKVYFRNIKVRKL</sequence>
<dbReference type="InterPro" id="IPR010496">
    <property type="entry name" value="AL/BT2_dom"/>
</dbReference>
<evidence type="ECO:0000313" key="3">
    <source>
        <dbReference type="EMBL" id="MFC4872524.1"/>
    </source>
</evidence>
<protein>
    <submittedName>
        <fullName evidence="3">DUF1080 domain-containing protein</fullName>
    </submittedName>
</protein>
<feature type="chain" id="PRO_5046989389" evidence="1">
    <location>
        <begin position="23"/>
        <end position="235"/>
    </location>
</feature>
<keyword evidence="1" id="KW-0732">Signal</keyword>
<feature type="domain" description="3-keto-alpha-glucoside-1,2-lyase/3-keto-2-hydroxy-glucal hydratase" evidence="2">
    <location>
        <begin position="32"/>
        <end position="233"/>
    </location>
</feature>